<keyword evidence="1" id="KW-0472">Membrane</keyword>
<evidence type="ECO:0000256" key="1">
    <source>
        <dbReference type="SAM" id="Phobius"/>
    </source>
</evidence>
<dbReference type="EMBL" id="JBJQND010000014">
    <property type="protein sequence ID" value="KAL3855430.1"/>
    <property type="molecule type" value="Genomic_DNA"/>
</dbReference>
<comment type="caution">
    <text evidence="2">The sequence shown here is derived from an EMBL/GenBank/DDBJ whole genome shotgun (WGS) entry which is preliminary data.</text>
</comment>
<name>A0ABD3V4I5_SINWO</name>
<dbReference type="AlphaFoldDB" id="A0ABD3V4I5"/>
<dbReference type="Proteomes" id="UP001634394">
    <property type="component" value="Unassembled WGS sequence"/>
</dbReference>
<keyword evidence="3" id="KW-1185">Reference proteome</keyword>
<evidence type="ECO:0000313" key="3">
    <source>
        <dbReference type="Proteomes" id="UP001634394"/>
    </source>
</evidence>
<reference evidence="2 3" key="1">
    <citation type="submission" date="2024-11" db="EMBL/GenBank/DDBJ databases">
        <title>Chromosome-level genome assembly of the freshwater bivalve Anodonta woodiana.</title>
        <authorList>
            <person name="Chen X."/>
        </authorList>
    </citation>
    <scope>NUCLEOTIDE SEQUENCE [LARGE SCALE GENOMIC DNA]</scope>
    <source>
        <strain evidence="2">MN2024</strain>
        <tissue evidence="2">Gills</tissue>
    </source>
</reference>
<accession>A0ABD3V4I5</accession>
<keyword evidence="1" id="KW-0812">Transmembrane</keyword>
<evidence type="ECO:0000313" key="2">
    <source>
        <dbReference type="EMBL" id="KAL3855430.1"/>
    </source>
</evidence>
<gene>
    <name evidence="2" type="ORF">ACJMK2_014641</name>
</gene>
<protein>
    <submittedName>
        <fullName evidence="2">Uncharacterized protein</fullName>
    </submittedName>
</protein>
<sequence length="353" mass="40825">MKIRLLQPILVILCIYMLVVLYVQVNYTYVTGIISECDEHLKKEKYFLTNEHGKLILGRAKPPVLPRRLSDIKSTHYNSVYVISTENDIASEKVLVYNNTLYNWQTFKPHVQLILFTNNTSVSEKVNCSHWNIFPVLFYSDSGIPTIKAMFKQAKELYNTTWYGYFNGDILLTEDILKTLEYVSSVLDQFSNASILIIGRRINVLNVTSEEVREINGIKESARSRGSLHYIYAEDYFITNTHFPWDKIPEFVIGRAGYDNWIVGHARCDLGAIVIDATETLTAVHQDTTKDETEDGFTSADARYNFELLQRLPRRFLQGLTTCAEWKTFRTIKTGRIELVKRDDKHKDCTCKN</sequence>
<feature type="transmembrane region" description="Helical" evidence="1">
    <location>
        <begin position="5"/>
        <end position="25"/>
    </location>
</feature>
<organism evidence="2 3">
    <name type="scientific">Sinanodonta woodiana</name>
    <name type="common">Chinese pond mussel</name>
    <name type="synonym">Anodonta woodiana</name>
    <dbReference type="NCBI Taxonomy" id="1069815"/>
    <lineage>
        <taxon>Eukaryota</taxon>
        <taxon>Metazoa</taxon>
        <taxon>Spiralia</taxon>
        <taxon>Lophotrochozoa</taxon>
        <taxon>Mollusca</taxon>
        <taxon>Bivalvia</taxon>
        <taxon>Autobranchia</taxon>
        <taxon>Heteroconchia</taxon>
        <taxon>Palaeoheterodonta</taxon>
        <taxon>Unionida</taxon>
        <taxon>Unionoidea</taxon>
        <taxon>Unionidae</taxon>
        <taxon>Unioninae</taxon>
        <taxon>Sinanodonta</taxon>
    </lineage>
</organism>
<keyword evidence="1" id="KW-1133">Transmembrane helix</keyword>
<proteinExistence type="predicted"/>